<accession>A0A517TZA9</accession>
<dbReference type="KEGG" id="llh:I41_29010"/>
<dbReference type="AlphaFoldDB" id="A0A517TZA9"/>
<name>A0A517TZA9_9BACT</name>
<reference evidence="1 2" key="1">
    <citation type="submission" date="2019-02" db="EMBL/GenBank/DDBJ databases">
        <title>Deep-cultivation of Planctomycetes and their phenomic and genomic characterization uncovers novel biology.</title>
        <authorList>
            <person name="Wiegand S."/>
            <person name="Jogler M."/>
            <person name="Boedeker C."/>
            <person name="Pinto D."/>
            <person name="Vollmers J."/>
            <person name="Rivas-Marin E."/>
            <person name="Kohn T."/>
            <person name="Peeters S.H."/>
            <person name="Heuer A."/>
            <person name="Rast P."/>
            <person name="Oberbeckmann S."/>
            <person name="Bunk B."/>
            <person name="Jeske O."/>
            <person name="Meyerdierks A."/>
            <person name="Storesund J.E."/>
            <person name="Kallscheuer N."/>
            <person name="Luecker S."/>
            <person name="Lage O.M."/>
            <person name="Pohl T."/>
            <person name="Merkel B.J."/>
            <person name="Hornburger P."/>
            <person name="Mueller R.-W."/>
            <person name="Bruemmer F."/>
            <person name="Labrenz M."/>
            <person name="Spormann A.M."/>
            <person name="Op den Camp H."/>
            <person name="Overmann J."/>
            <person name="Amann R."/>
            <person name="Jetten M.S.M."/>
            <person name="Mascher T."/>
            <person name="Medema M.H."/>
            <person name="Devos D.P."/>
            <person name="Kaster A.-K."/>
            <person name="Ovreas L."/>
            <person name="Rohde M."/>
            <person name="Galperin M.Y."/>
            <person name="Jogler C."/>
        </authorList>
    </citation>
    <scope>NUCLEOTIDE SEQUENCE [LARGE SCALE GENOMIC DNA]</scope>
    <source>
        <strain evidence="1 2">I41</strain>
    </source>
</reference>
<keyword evidence="2" id="KW-1185">Reference proteome</keyword>
<gene>
    <name evidence="1" type="ORF">I41_29010</name>
</gene>
<sequence>MFSPAIGIVRARSRTSWKIVALILLATGGAVSRPVHALDGGPLQMIPRNGWKAFEVISVGNDPISDGFSYAMPGTFDGLGAWISSPGTLSVPINHETGDGSISEVNLNVAALKTAIANTIGGGSPGVSFVSSARQAYGRWSNDGGVSWIPTVDATTTTFGRFCSGQSYEPEEFGQGRGFADNVYITGEEGGTNRLFALDLANRDFYRISGLAGTAPGGVGGIPFDSWENAAALDTGETNHVALLLSPDGGTSRMQLYIGEKGKDRFGAASGDFLARNGLAYGSYYYLNDALPSSGISLDGTLDATPAGALVSSKLEDVDTSPVDPTKVVLGDEDSGVFTFDFNLDFSGGSFNAAASGFTITKIHNHANDLDGAIGDADNVEWTDATTLGGTSYPEGLIFVNEDSGTVNGETWMSRPDGSGLTLIADNIGIATATESTGVLDVSALVGYMPGSIILTANQGSIASLTVLINPQAAVSIPEPAGWLLICLAAAGQFRRFRA</sequence>
<organism evidence="1 2">
    <name type="scientific">Lacipirellula limnantheis</name>
    <dbReference type="NCBI Taxonomy" id="2528024"/>
    <lineage>
        <taxon>Bacteria</taxon>
        <taxon>Pseudomonadati</taxon>
        <taxon>Planctomycetota</taxon>
        <taxon>Planctomycetia</taxon>
        <taxon>Pirellulales</taxon>
        <taxon>Lacipirellulaceae</taxon>
        <taxon>Lacipirellula</taxon>
    </lineage>
</organism>
<protein>
    <submittedName>
        <fullName evidence="1">Uncharacterized protein</fullName>
    </submittedName>
</protein>
<proteinExistence type="predicted"/>
<evidence type="ECO:0000313" key="2">
    <source>
        <dbReference type="Proteomes" id="UP000317909"/>
    </source>
</evidence>
<evidence type="ECO:0000313" key="1">
    <source>
        <dbReference type="EMBL" id="QDT73710.1"/>
    </source>
</evidence>
<dbReference type="Proteomes" id="UP000317909">
    <property type="component" value="Chromosome"/>
</dbReference>
<dbReference type="EMBL" id="CP036339">
    <property type="protein sequence ID" value="QDT73710.1"/>
    <property type="molecule type" value="Genomic_DNA"/>
</dbReference>